<name>A0A6A9UWA1_9ACTN</name>
<dbReference type="EMBL" id="WPCU01000010">
    <property type="protein sequence ID" value="MVA77133.1"/>
    <property type="molecule type" value="Genomic_DNA"/>
</dbReference>
<proteinExistence type="predicted"/>
<dbReference type="SUPFAM" id="SSF48613">
    <property type="entry name" value="Heme oxygenase-like"/>
    <property type="match status" value="1"/>
</dbReference>
<evidence type="ECO:0000313" key="2">
    <source>
        <dbReference type="Proteomes" id="UP000435304"/>
    </source>
</evidence>
<comment type="caution">
    <text evidence="1">The sequence shown here is derived from an EMBL/GenBank/DDBJ whole genome shotgun (WGS) entry which is preliminary data.</text>
</comment>
<dbReference type="InterPro" id="IPR016084">
    <property type="entry name" value="Haem_Oase-like_multi-hlx"/>
</dbReference>
<dbReference type="Pfam" id="PF14518">
    <property type="entry name" value="Haem_oxygenas_2"/>
    <property type="match status" value="1"/>
</dbReference>
<evidence type="ECO:0000313" key="1">
    <source>
        <dbReference type="EMBL" id="MVA77133.1"/>
    </source>
</evidence>
<gene>
    <name evidence="1" type="ORF">GC722_14015</name>
</gene>
<reference evidence="1 2" key="1">
    <citation type="submission" date="2019-12" db="EMBL/GenBank/DDBJ databases">
        <title>Auraticoccus cholistani sp. nov., an actinomycete isolated from soil of Cholistan desert.</title>
        <authorList>
            <person name="Cheema M.T."/>
        </authorList>
    </citation>
    <scope>NUCLEOTIDE SEQUENCE [LARGE SCALE GENOMIC DNA]</scope>
    <source>
        <strain evidence="1 2">F435</strain>
    </source>
</reference>
<accession>A0A6A9UWA1</accession>
<keyword evidence="2" id="KW-1185">Reference proteome</keyword>
<dbReference type="AlphaFoldDB" id="A0A6A9UWA1"/>
<dbReference type="Gene3D" id="1.20.910.10">
    <property type="entry name" value="Heme oxygenase-like"/>
    <property type="match status" value="1"/>
</dbReference>
<dbReference type="SMART" id="SM01236">
    <property type="entry name" value="Haem_oxygenase_2"/>
    <property type="match status" value="1"/>
</dbReference>
<dbReference type="Proteomes" id="UP000435304">
    <property type="component" value="Unassembled WGS sequence"/>
</dbReference>
<sequence length="331" mass="35619">MPPAAERLDRPRLPAPRGELSAAVCDLLRGGTGSFPEVTPSDPFGHDLQLALALTSELHYRGFEGVDDDLEWAPAVVAARHAMADHYLAALRAELPGGDDLDDVVADLLVEPADGTGISYHLAGEGTAAQFAEYVAHRAHYHRKEADPQSWVVPRLQGAAKAGLVTVQHDEYGAGRAAAMHSTLFADMMTELGLDPTYGAYLDRTSRWVLAEVNLQTLCGLRRSLRGASVGLFALVELTSSPGSARLVRAARRLELGPATERFYAEHVEADAVHEQVLRRDVLRPLLALEPELAAGVVLGLQAGSYVGDRFSEELLAHWAEGRPSLTLDAA</sequence>
<protein>
    <submittedName>
        <fullName evidence="1">Iron-containing redox enzyme family protein</fullName>
    </submittedName>
</protein>
<organism evidence="1 2">
    <name type="scientific">Auraticoccus cholistanensis</name>
    <dbReference type="NCBI Taxonomy" id="2656650"/>
    <lineage>
        <taxon>Bacteria</taxon>
        <taxon>Bacillati</taxon>
        <taxon>Actinomycetota</taxon>
        <taxon>Actinomycetes</taxon>
        <taxon>Propionibacteriales</taxon>
        <taxon>Propionibacteriaceae</taxon>
        <taxon>Auraticoccus</taxon>
    </lineage>
</organism>